<protein>
    <recommendedName>
        <fullName evidence="4">Baseplate J-like protein</fullName>
    </recommendedName>
</protein>
<dbReference type="Proteomes" id="UP001164459">
    <property type="component" value="Chromosome"/>
</dbReference>
<proteinExistence type="predicted"/>
<reference evidence="2" key="1">
    <citation type="submission" date="2022-11" db="EMBL/GenBank/DDBJ databases">
        <title>Minimal conservation of predation-associated metabolite biosynthetic gene clusters underscores biosynthetic potential of Myxococcota including descriptions for ten novel species: Archangium lansinium sp. nov., Myxococcus landrumus sp. nov., Nannocystis bai.</title>
        <authorList>
            <person name="Ahearne A."/>
            <person name="Stevens C."/>
            <person name="Dowd S."/>
        </authorList>
    </citation>
    <scope>NUCLEOTIDE SEQUENCE</scope>
    <source>
        <strain evidence="2">Fl3</strain>
    </source>
</reference>
<evidence type="ECO:0000313" key="3">
    <source>
        <dbReference type="Proteomes" id="UP001164459"/>
    </source>
</evidence>
<evidence type="ECO:0008006" key="4">
    <source>
        <dbReference type="Google" id="ProtNLM"/>
    </source>
</evidence>
<gene>
    <name evidence="2" type="ORF">O0S08_01635</name>
</gene>
<dbReference type="EMBL" id="CP114040">
    <property type="protein sequence ID" value="WAS94836.1"/>
    <property type="molecule type" value="Genomic_DNA"/>
</dbReference>
<dbReference type="RefSeq" id="WP_269037171.1">
    <property type="nucleotide sequence ID" value="NZ_CP114040.1"/>
</dbReference>
<accession>A0ABY7H6C0</accession>
<feature type="compositionally biased region" description="Basic and acidic residues" evidence="1">
    <location>
        <begin position="1483"/>
        <end position="1504"/>
    </location>
</feature>
<feature type="region of interest" description="Disordered" evidence="1">
    <location>
        <begin position="1469"/>
        <end position="1504"/>
    </location>
</feature>
<keyword evidence="3" id="KW-1185">Reference proteome</keyword>
<sequence length="2418" mass="267428">MKRDPGVQQLLRGELLASSPLGYERARSEMLEALLDLLPSYTRRDHADPGIALVEALAAVLDIFGFYHDRFLTESKIGSAQSLQSVKLLGDTVGYTPRPALAAKTLQFFEARTVGVILAGSKLAGRTPDVPGKVIFETLRSLVIGPAFNRMALDPNVTRQVGALRAVIRRFAAESPELVTPLDEFAAGSLAMINGSRGLELVPVAGARTRALAVARPLRRSYGLDDTRIHRATEYRHLLHPLPLAEKADDSAELVVFEVCDCPILHVPSPSGAQRLQSTLELYVFPPGIDPHDPAKWTADRRWQEVPDFTASEAADRHYRTFVDDRLRTYAILRRKMGYRDLLSPEELANVYVRFTPAIGRITDADTVAPKGHLVELNDEYFTSPLVLPKVDGQFVKTEGSLWVVTDRSLDLLPGRQIIIENSATQEKFIRTLGPRTTGQYLSWDAPEASFPLPLPIDDNPLPEPLWERIAADIMNRLLDGDWRKGLFLQTFGHYFPLDFTVDELPYRVRPGRGVAHDIADDLLFIEDIPQRHDRVPGWEDGDALSISQLREAVKAGPYHLWDQFYREFENLDWRLRTNDPDNIGDMLEQGVAEDKKSSPNLERWQKARLDTESASIGSVTIVPRGSTFIIVQDTSLVRPGDYFMIGKRVRRFYSAEDGEDALDCTGVGRKFGPGGGHSPRGEYRDIDPALDVTAGGKPESIFRPGWIKAEVLQAVEVQGKIVRLKWPVTYDYVVDFLCVGDNIQQPITELIIVPQVASVFFGDYFTQRLQLKPNVKTPDQGASGPSDFVEILDTFNPAPLQEAAGWSEKTFNEIWADLFFGTLNVADGVEMPEMVAPDGSENALVWKVFVGLELTAATLMKVGGIYVGALDMTNIFSQKDLVEVNTTAAYSVDGQGYVTHLCAVDAANLAKMGIHEMLGPEELEYWAELTSPVELTIVETSFDNVPSNEFKVLGDGTYGGLIYFDRTIVSLNGGDAQALVIAMKLDPNEPGEPDADWKFRAVMIGNESRPAVIKKVHVTAVKATPREDGLRAVRALTVVDNAEFPIFIAEAHATPEPDPKYAKYPDSAHANSIELISASDDFAGFKTNVAWILGGGNSPGKYYAFKDKRDVLHKSWYSVNKTNDDNFLYANGEVDRFKIDADASLAGTFILFSREKGVGEDAELAVFGRLGERIPTYSTVMVDSVIFNSGNFIPVRLGNSDADELIIRNSIRVTLGDASTADSGDVLDYSYDLSDFTDLEVKGEKRLKFGFGKTPEGTFTLHFRIDREVEEEHVPEVSIQVYYSAEPYQEDIDAGEAKRTHHAAYPICEGQTQVCWKEARFYQFETRPLPWNPLRQLVIMNSGELQAGDYIFIDPAGVSKVSETPCKAAEGAAEVVESEEERSRDHIQWTRVVEVDGRMVIVDPPVKIQPRGFYHYRVTGYRRPAGAASPDEDYYKLLQSEDKPEATTPPELDGLSFGNRLMLKPFVTPSEQTELVAGGGDKGTEDKDRSQPKPAGKGDDTTKQKLEHEMLLEHLVPGDRLLVWDRRWRDAWRARREKGLAKVAGRAWVDWPERQHEVVIKRIVPKLGLVELEEPLPARFGVAYPIKDGKLDMVLTSASVKAFRALPFYREPFQGKRELIVLGDGDRRSKFARFTAGAKRDFGLASIALQQAGTLASNIEVLTVERASGRWERWTEFSAIDTARRQDQAFVLGVEWPERQDDPCADFRLELQEKEDEEKCWCEEGVALPALPIPLPLVDLQLLPIPLPLVDLPGLPIPLPLGGLPTLPIPLPLVPSVEPTELSLVYPATVSVSFGDGVHGQTPPNGRGNVFIRPVEIEPWCRHLPTRTRQRVRDVRRDCLPLRVSGSLASERNLVIEVEHSVHEAWQPRGEKHQWRAPLIVEVDLTGLTIPEKVKTVKEGDPARTLMRLRGISDAEAVAGYDGVVVRPLRPGASVLSVVLPGDIYETLEHLSQAAILARVEVFEVPGSEIWVLDAHFYQKSMKGDPTVSPGAETVLLSETEGLDEDSSLAFSQRGEPGEPVEVVGVKTVDHATYSATLESPLQRTYRLDRSYLFGNLVEAVQGDSERLVIGSGDGATRGLRLPLNNRQTILFSSDDEGVLTPGVVLLVDDVQWERVGEFAGRGPRDRIYRLEFEADGEAYVRFGDGVQGAIPAAGFDNIVVVLRTGDGARGNLDVGAIDKLLDGNLAVERTRNVTPAAGGKAADDPAAARRHLMERSFTQGRVVTRDDLVRAVRALANVSQARLDPTAPPEVLRAVVALTRRRPATASDLLEIRQRVCAVTPLAAGIEVELVDAEQLPVHLVLEITVQAGFAQGEALQALERAFSADDDGFFDLERWPIGAPLRAGDVYEQAFSLPAVATARIRWMSREVPPTDLPTKVPDVLRPGPTQVIRCDNDRAGDPNGIRGTLRVRIKGGVA</sequence>
<organism evidence="2 3">
    <name type="scientific">Nannocystis punicea</name>
    <dbReference type="NCBI Taxonomy" id="2995304"/>
    <lineage>
        <taxon>Bacteria</taxon>
        <taxon>Pseudomonadati</taxon>
        <taxon>Myxococcota</taxon>
        <taxon>Polyangia</taxon>
        <taxon>Nannocystales</taxon>
        <taxon>Nannocystaceae</taxon>
        <taxon>Nannocystis</taxon>
    </lineage>
</organism>
<evidence type="ECO:0000256" key="1">
    <source>
        <dbReference type="SAM" id="MobiDB-lite"/>
    </source>
</evidence>
<evidence type="ECO:0000313" key="2">
    <source>
        <dbReference type="EMBL" id="WAS94836.1"/>
    </source>
</evidence>
<name>A0ABY7H6C0_9BACT</name>